<comment type="similarity">
    <text evidence="1 2">Belongs to the BioY family.</text>
</comment>
<dbReference type="PANTHER" id="PTHR34295:SF1">
    <property type="entry name" value="BIOTIN TRANSPORTER BIOY"/>
    <property type="match status" value="1"/>
</dbReference>
<comment type="caution">
    <text evidence="4">The sequence shown here is derived from an EMBL/GenBank/DDBJ whole genome shotgun (WGS) entry which is preliminary data.</text>
</comment>
<dbReference type="EMBL" id="JBBMFT010000007">
    <property type="protein sequence ID" value="MEQ2457025.1"/>
    <property type="molecule type" value="Genomic_DNA"/>
</dbReference>
<keyword evidence="2 3" id="KW-0472">Membrane</keyword>
<proteinExistence type="inferred from homology"/>
<dbReference type="InterPro" id="IPR003784">
    <property type="entry name" value="BioY"/>
</dbReference>
<feature type="transmembrane region" description="Helical" evidence="3">
    <location>
        <begin position="53"/>
        <end position="70"/>
    </location>
</feature>
<feature type="transmembrane region" description="Helical" evidence="3">
    <location>
        <begin position="142"/>
        <end position="166"/>
    </location>
</feature>
<keyword evidence="2" id="KW-0813">Transport</keyword>
<name>A0ABV1ER10_9FIRM</name>
<protein>
    <recommendedName>
        <fullName evidence="2">Biotin transporter</fullName>
    </recommendedName>
</protein>
<keyword evidence="3" id="KW-1133">Transmembrane helix</keyword>
<accession>A0ABV1ER10</accession>
<feature type="transmembrane region" description="Helical" evidence="3">
    <location>
        <begin position="109"/>
        <end position="130"/>
    </location>
</feature>
<feature type="transmembrane region" description="Helical" evidence="3">
    <location>
        <begin position="7"/>
        <end position="24"/>
    </location>
</feature>
<sequence>MNVRDLTRVALLAALIALCAWLTIPAPVPFTMQTFAIFLAVGVAGGRRGSMAVGLYLLLGAVGLPVFAGFQGGIGSLVGTTGGYLVGFLLMALVMWLGQRLWGEGPAAFFLTGLVGLAVCYLFGTVWFLLLYTRTVGPVSLFGVLGSCVFPFLGPDVLKLILALTLRPRLRRALRL</sequence>
<dbReference type="Pfam" id="PF02632">
    <property type="entry name" value="BioY"/>
    <property type="match status" value="1"/>
</dbReference>
<dbReference type="RefSeq" id="WP_349140785.1">
    <property type="nucleotide sequence ID" value="NZ_JBBMFT010000007.1"/>
</dbReference>
<evidence type="ECO:0000256" key="2">
    <source>
        <dbReference type="PIRNR" id="PIRNR016661"/>
    </source>
</evidence>
<keyword evidence="3" id="KW-0812">Transmembrane</keyword>
<evidence type="ECO:0000313" key="4">
    <source>
        <dbReference type="EMBL" id="MEQ2457025.1"/>
    </source>
</evidence>
<reference evidence="4 5" key="1">
    <citation type="submission" date="2024-03" db="EMBL/GenBank/DDBJ databases">
        <title>Human intestinal bacterial collection.</title>
        <authorList>
            <person name="Pauvert C."/>
            <person name="Hitch T.C.A."/>
            <person name="Clavel T."/>
        </authorList>
    </citation>
    <scope>NUCLEOTIDE SEQUENCE [LARGE SCALE GENOMIC DNA]</scope>
    <source>
        <strain evidence="4 5">CLA-AP-H34</strain>
    </source>
</reference>
<dbReference type="Gene3D" id="1.10.1760.20">
    <property type="match status" value="1"/>
</dbReference>
<dbReference type="Proteomes" id="UP001440599">
    <property type="component" value="Unassembled WGS sequence"/>
</dbReference>
<evidence type="ECO:0000256" key="3">
    <source>
        <dbReference type="SAM" id="Phobius"/>
    </source>
</evidence>
<organism evidence="4 5">
    <name type="scientific">Flavonifractor hominis</name>
    <dbReference type="NCBI Taxonomy" id="3133178"/>
    <lineage>
        <taxon>Bacteria</taxon>
        <taxon>Bacillati</taxon>
        <taxon>Bacillota</taxon>
        <taxon>Clostridia</taxon>
        <taxon>Eubacteriales</taxon>
        <taxon>Oscillospiraceae</taxon>
        <taxon>Flavonifractor</taxon>
    </lineage>
</organism>
<gene>
    <name evidence="4" type="ORF">WMO45_10865</name>
</gene>
<comment type="subcellular location">
    <subcellularLocation>
        <location evidence="2">Cell membrane</location>
        <topology evidence="2">Multi-pass membrane protein</topology>
    </subcellularLocation>
</comment>
<evidence type="ECO:0000256" key="1">
    <source>
        <dbReference type="ARBA" id="ARBA00010692"/>
    </source>
</evidence>
<evidence type="ECO:0000313" key="5">
    <source>
        <dbReference type="Proteomes" id="UP001440599"/>
    </source>
</evidence>
<dbReference type="PANTHER" id="PTHR34295">
    <property type="entry name" value="BIOTIN TRANSPORTER BIOY"/>
    <property type="match status" value="1"/>
</dbReference>
<keyword evidence="2" id="KW-1003">Cell membrane</keyword>
<feature type="transmembrane region" description="Helical" evidence="3">
    <location>
        <begin position="76"/>
        <end position="97"/>
    </location>
</feature>
<feature type="transmembrane region" description="Helical" evidence="3">
    <location>
        <begin position="30"/>
        <end position="46"/>
    </location>
</feature>
<keyword evidence="5" id="KW-1185">Reference proteome</keyword>
<dbReference type="PIRSF" id="PIRSF016661">
    <property type="entry name" value="BioY"/>
    <property type="match status" value="1"/>
</dbReference>